<dbReference type="SUPFAM" id="SSF51230">
    <property type="entry name" value="Single hybrid motif"/>
    <property type="match status" value="1"/>
</dbReference>
<accession>A0A5C6RNR7</accession>
<keyword evidence="1" id="KW-0092">Biotin</keyword>
<sequence length="160" mass="17513">MVNEKTYRATVNDAYTFEGITGELDIIPTSEGRFHIIQGHKSYNAEILTADFNAKSFELKINGVVYHVVLEDEYDQLVKQLGLSVVSQQVVKDIHAPMPGLVLEVSTQAGAEVAEGTPLLILEAMKMENVIKSMGDGVVKAIHVSKGQAVEKGQLLLEME</sequence>
<proteinExistence type="predicted"/>
<dbReference type="PANTHER" id="PTHR45266:SF3">
    <property type="entry name" value="OXALOACETATE DECARBOXYLASE ALPHA CHAIN"/>
    <property type="match status" value="1"/>
</dbReference>
<protein>
    <submittedName>
        <fullName evidence="3">Acetyl-CoA carboxylase biotin carboxyl carrier protein subunit</fullName>
    </submittedName>
</protein>
<keyword evidence="4" id="KW-1185">Reference proteome</keyword>
<name>A0A5C6RNR7_9BACT</name>
<comment type="caution">
    <text evidence="3">The sequence shown here is derived from an EMBL/GenBank/DDBJ whole genome shotgun (WGS) entry which is preliminary data.</text>
</comment>
<dbReference type="PANTHER" id="PTHR45266">
    <property type="entry name" value="OXALOACETATE DECARBOXYLASE ALPHA CHAIN"/>
    <property type="match status" value="1"/>
</dbReference>
<dbReference type="CDD" id="cd06850">
    <property type="entry name" value="biotinyl_domain"/>
    <property type="match status" value="1"/>
</dbReference>
<dbReference type="OrthoDB" id="9812676at2"/>
<dbReference type="PROSITE" id="PS50968">
    <property type="entry name" value="BIOTINYL_LIPOYL"/>
    <property type="match status" value="1"/>
</dbReference>
<evidence type="ECO:0000313" key="3">
    <source>
        <dbReference type="EMBL" id="TXB63032.1"/>
    </source>
</evidence>
<dbReference type="Proteomes" id="UP000321580">
    <property type="component" value="Unassembled WGS sequence"/>
</dbReference>
<evidence type="ECO:0000259" key="2">
    <source>
        <dbReference type="PROSITE" id="PS50968"/>
    </source>
</evidence>
<evidence type="ECO:0000256" key="1">
    <source>
        <dbReference type="ARBA" id="ARBA00023267"/>
    </source>
</evidence>
<dbReference type="InterPro" id="IPR050709">
    <property type="entry name" value="Biotin_Carboxyl_Carrier/Decarb"/>
</dbReference>
<dbReference type="Gene3D" id="2.40.50.100">
    <property type="match status" value="1"/>
</dbReference>
<gene>
    <name evidence="3" type="ORF">FRY97_11040</name>
</gene>
<dbReference type="Pfam" id="PF00364">
    <property type="entry name" value="Biotin_lipoyl"/>
    <property type="match status" value="1"/>
</dbReference>
<reference evidence="3 4" key="1">
    <citation type="submission" date="2019-08" db="EMBL/GenBank/DDBJ databases">
        <title>Genome of Phaeodactylibacter luteus.</title>
        <authorList>
            <person name="Bowman J.P."/>
        </authorList>
    </citation>
    <scope>NUCLEOTIDE SEQUENCE [LARGE SCALE GENOMIC DNA]</scope>
    <source>
        <strain evidence="3 4">KCTC 42180</strain>
    </source>
</reference>
<dbReference type="AlphaFoldDB" id="A0A5C6RNR7"/>
<dbReference type="EMBL" id="VOOR01000020">
    <property type="protein sequence ID" value="TXB63032.1"/>
    <property type="molecule type" value="Genomic_DNA"/>
</dbReference>
<dbReference type="FunFam" id="2.40.50.100:FF:000003">
    <property type="entry name" value="Acetyl-CoA carboxylase biotin carboxyl carrier protein"/>
    <property type="match status" value="1"/>
</dbReference>
<organism evidence="3 4">
    <name type="scientific">Phaeodactylibacter luteus</name>
    <dbReference type="NCBI Taxonomy" id="1564516"/>
    <lineage>
        <taxon>Bacteria</taxon>
        <taxon>Pseudomonadati</taxon>
        <taxon>Bacteroidota</taxon>
        <taxon>Saprospiria</taxon>
        <taxon>Saprospirales</taxon>
        <taxon>Haliscomenobacteraceae</taxon>
        <taxon>Phaeodactylibacter</taxon>
    </lineage>
</organism>
<feature type="domain" description="Lipoyl-binding" evidence="2">
    <location>
        <begin position="78"/>
        <end position="160"/>
    </location>
</feature>
<dbReference type="InterPro" id="IPR011053">
    <property type="entry name" value="Single_hybrid_motif"/>
</dbReference>
<dbReference type="InterPro" id="IPR000089">
    <property type="entry name" value="Biotin_lipoyl"/>
</dbReference>
<evidence type="ECO:0000313" key="4">
    <source>
        <dbReference type="Proteomes" id="UP000321580"/>
    </source>
</evidence>
<dbReference type="InterPro" id="IPR001882">
    <property type="entry name" value="Biotin_BS"/>
</dbReference>
<dbReference type="PROSITE" id="PS00188">
    <property type="entry name" value="BIOTIN"/>
    <property type="match status" value="1"/>
</dbReference>
<dbReference type="RefSeq" id="WP_147167587.1">
    <property type="nucleotide sequence ID" value="NZ_VOOR01000020.1"/>
</dbReference>